<protein>
    <submittedName>
        <fullName evidence="1">Uncharacterized protein</fullName>
    </submittedName>
</protein>
<dbReference type="RefSeq" id="WP_129082092.1">
    <property type="nucleotide sequence ID" value="NZ_CP041070.1"/>
</dbReference>
<organism evidence="1 2">
    <name type="scientific">Halarcobacter anaerophilus</name>
    <dbReference type="NCBI Taxonomy" id="877500"/>
    <lineage>
        <taxon>Bacteria</taxon>
        <taxon>Pseudomonadati</taxon>
        <taxon>Campylobacterota</taxon>
        <taxon>Epsilonproteobacteria</taxon>
        <taxon>Campylobacterales</taxon>
        <taxon>Arcobacteraceae</taxon>
        <taxon>Halarcobacter</taxon>
    </lineage>
</organism>
<sequence>MSQLKVFILLFFLSFKLFAIDVLVNKKDINFKEELSASKLYKTSVNNVRKYCTPLSIKDFQEKKYRASRYLKKGTVICTKDIYEDKNNKVLFNFGAIQIEKPGKIIFENDEYIKIKRSDGKVEKIYKDGRIE</sequence>
<evidence type="ECO:0000313" key="2">
    <source>
        <dbReference type="Proteomes" id="UP000290191"/>
    </source>
</evidence>
<dbReference type="STRING" id="877500.GCA_000935065_01900"/>
<comment type="caution">
    <text evidence="1">The sequence shown here is derived from an EMBL/GenBank/DDBJ whole genome shotgun (WGS) entry which is preliminary data.</text>
</comment>
<dbReference type="EMBL" id="PDKO01000006">
    <property type="protein sequence ID" value="RXJ62812.1"/>
    <property type="molecule type" value="Genomic_DNA"/>
</dbReference>
<proteinExistence type="predicted"/>
<dbReference type="AlphaFoldDB" id="A0A4Q0XYX5"/>
<name>A0A4Q0XYX5_9BACT</name>
<reference evidence="1 2" key="1">
    <citation type="submission" date="2017-10" db="EMBL/GenBank/DDBJ databases">
        <title>Genomics of the genus Arcobacter.</title>
        <authorList>
            <person name="Perez-Cataluna A."/>
            <person name="Figueras M.J."/>
        </authorList>
    </citation>
    <scope>NUCLEOTIDE SEQUENCE [LARGE SCALE GENOMIC DNA]</scope>
    <source>
        <strain evidence="1 2">DSM 24636</strain>
    </source>
</reference>
<keyword evidence="2" id="KW-1185">Reference proteome</keyword>
<gene>
    <name evidence="1" type="ORF">CRV06_08230</name>
</gene>
<dbReference type="Proteomes" id="UP000290191">
    <property type="component" value="Unassembled WGS sequence"/>
</dbReference>
<dbReference type="OrthoDB" id="5348803at2"/>
<evidence type="ECO:0000313" key="1">
    <source>
        <dbReference type="EMBL" id="RXJ62812.1"/>
    </source>
</evidence>
<accession>A0A4Q0XYX5</accession>